<evidence type="ECO:0008006" key="3">
    <source>
        <dbReference type="Google" id="ProtNLM"/>
    </source>
</evidence>
<gene>
    <name evidence="1" type="ORF">R1flu_000626</name>
</gene>
<comment type="caution">
    <text evidence="1">The sequence shown here is derived from an EMBL/GenBank/DDBJ whole genome shotgun (WGS) entry which is preliminary data.</text>
</comment>
<reference evidence="1 2" key="1">
    <citation type="submission" date="2024-09" db="EMBL/GenBank/DDBJ databases">
        <title>Chromosome-scale assembly of Riccia fluitans.</title>
        <authorList>
            <person name="Paukszto L."/>
            <person name="Sawicki J."/>
            <person name="Karawczyk K."/>
            <person name="Piernik-Szablinska J."/>
            <person name="Szczecinska M."/>
            <person name="Mazdziarz M."/>
        </authorList>
    </citation>
    <scope>NUCLEOTIDE SEQUENCE [LARGE SCALE GENOMIC DNA]</scope>
    <source>
        <strain evidence="1">Rf_01</strain>
        <tissue evidence="1">Aerial parts of the thallus</tissue>
    </source>
</reference>
<dbReference type="InterPro" id="IPR013078">
    <property type="entry name" value="His_Pase_superF_clade-1"/>
</dbReference>
<dbReference type="EMBL" id="JBHFFA010000006">
    <property type="protein sequence ID" value="KAL2620421.1"/>
    <property type="molecule type" value="Genomic_DNA"/>
</dbReference>
<dbReference type="PANTHER" id="PTHR47580">
    <property type="entry name" value="PHOSPHOGLYCERATE MUTASE FAMILY PROTEIN"/>
    <property type="match status" value="1"/>
</dbReference>
<proteinExistence type="predicted"/>
<evidence type="ECO:0000313" key="1">
    <source>
        <dbReference type="EMBL" id="KAL2620421.1"/>
    </source>
</evidence>
<keyword evidence="2" id="KW-1185">Reference proteome</keyword>
<dbReference type="AlphaFoldDB" id="A0ABD1Y0Z4"/>
<accession>A0ABD1Y0Z4</accession>
<dbReference type="Gene3D" id="3.40.50.1240">
    <property type="entry name" value="Phosphoglycerate mutase-like"/>
    <property type="match status" value="1"/>
</dbReference>
<sequence length="321" mass="34664">MAKLLFGGGVSISCSKAEVASEKKCRILPGASATCKDDENKKKVGFRLSQKICAGVAAALLMLGPQSSITTEDSPSWLEMYTVRSASANGLLQMPPPELKNRYYLVRAGLSYFESMGVIHTNPVTKTNIDSGLSPEGIQQTVKAAKQLKDMGACEDNCWIWPSITQRAYQAAELIAYTNNITYSHIVPEYSFLDARGLGAYEGRKLSAMDEIYASDSISALVRPPPFTDGTPNESVADVLVRVTQLISILETQYYDDAVVIVSPDSDNLSILQAALTGQDLTRHSALAFAPGEVRTIDNSDLPAPRPPISGQFKCATPTCK</sequence>
<dbReference type="Proteomes" id="UP001605036">
    <property type="component" value="Unassembled WGS sequence"/>
</dbReference>
<evidence type="ECO:0000313" key="2">
    <source>
        <dbReference type="Proteomes" id="UP001605036"/>
    </source>
</evidence>
<dbReference type="Pfam" id="PF00300">
    <property type="entry name" value="His_Phos_1"/>
    <property type="match status" value="1"/>
</dbReference>
<dbReference type="SUPFAM" id="SSF53254">
    <property type="entry name" value="Phosphoglycerate mutase-like"/>
    <property type="match status" value="1"/>
</dbReference>
<dbReference type="PANTHER" id="PTHR47580:SF1">
    <property type="entry name" value="PHOSPHOGLYCERATE MUTASE FAMILY PROTEIN"/>
    <property type="match status" value="1"/>
</dbReference>
<name>A0ABD1Y0Z4_9MARC</name>
<organism evidence="1 2">
    <name type="scientific">Riccia fluitans</name>
    <dbReference type="NCBI Taxonomy" id="41844"/>
    <lineage>
        <taxon>Eukaryota</taxon>
        <taxon>Viridiplantae</taxon>
        <taxon>Streptophyta</taxon>
        <taxon>Embryophyta</taxon>
        <taxon>Marchantiophyta</taxon>
        <taxon>Marchantiopsida</taxon>
        <taxon>Marchantiidae</taxon>
        <taxon>Marchantiales</taxon>
        <taxon>Ricciaceae</taxon>
        <taxon>Riccia</taxon>
    </lineage>
</organism>
<protein>
    <recommendedName>
        <fullName evidence="3">Phosphoglycerate mutase</fullName>
    </recommendedName>
</protein>
<dbReference type="CDD" id="cd07040">
    <property type="entry name" value="HP"/>
    <property type="match status" value="1"/>
</dbReference>
<dbReference type="InterPro" id="IPR029033">
    <property type="entry name" value="His_PPase_superfam"/>
</dbReference>